<organism evidence="2 3">
    <name type="scientific">Pseudooceanicola batsensis (strain ATCC BAA-863 / DSM 15984 / KCTC 12145 / HTCC2597)</name>
    <name type="common">Oceanicola batsensis</name>
    <dbReference type="NCBI Taxonomy" id="252305"/>
    <lineage>
        <taxon>Bacteria</taxon>
        <taxon>Pseudomonadati</taxon>
        <taxon>Pseudomonadota</taxon>
        <taxon>Alphaproteobacteria</taxon>
        <taxon>Rhodobacterales</taxon>
        <taxon>Paracoccaceae</taxon>
        <taxon>Pseudooceanicola</taxon>
    </lineage>
</organism>
<keyword evidence="1" id="KW-0812">Transmembrane</keyword>
<dbReference type="AlphaFoldDB" id="A3TX56"/>
<name>A3TX56_PSEBH</name>
<evidence type="ECO:0000313" key="3">
    <source>
        <dbReference type="Proteomes" id="UP000004318"/>
    </source>
</evidence>
<dbReference type="EMBL" id="AAMO01000004">
    <property type="protein sequence ID" value="EAQ03416.1"/>
    <property type="molecule type" value="Genomic_DNA"/>
</dbReference>
<evidence type="ECO:0000256" key="1">
    <source>
        <dbReference type="SAM" id="Phobius"/>
    </source>
</evidence>
<reference evidence="2 3" key="1">
    <citation type="journal article" date="2010" name="J. Bacteriol.">
        <title>Genome sequences of Oceanicola granulosus HTCC2516(T) and Oceanicola batsensis HTCC2597(TDelta).</title>
        <authorList>
            <person name="Thrash J.C."/>
            <person name="Cho J.C."/>
            <person name="Vergin K.L."/>
            <person name="Giovannoni S.J."/>
        </authorList>
    </citation>
    <scope>NUCLEOTIDE SEQUENCE [LARGE SCALE GENOMIC DNA]</scope>
    <source>
        <strain evidence="3">ATCC BAA-863 / DSM 15984 / KCTC 12145 / HTCC2597</strain>
    </source>
</reference>
<dbReference type="Proteomes" id="UP000004318">
    <property type="component" value="Unassembled WGS sequence"/>
</dbReference>
<comment type="caution">
    <text evidence="2">The sequence shown here is derived from an EMBL/GenBank/DDBJ whole genome shotgun (WGS) entry which is preliminary data.</text>
</comment>
<keyword evidence="1" id="KW-0472">Membrane</keyword>
<dbReference type="STRING" id="252305.OB2597_02312"/>
<dbReference type="HOGENOM" id="CLU_204531_0_0_5"/>
<keyword evidence="3" id="KW-1185">Reference proteome</keyword>
<sequence>MLMIAGVLIGALYGGWRAKSRKGRTADVLQYAVVHAMLFGLIGLFVTLILDRTLI</sequence>
<feature type="transmembrane region" description="Helical" evidence="1">
    <location>
        <begin position="33"/>
        <end position="50"/>
    </location>
</feature>
<keyword evidence="1" id="KW-1133">Transmembrane helix</keyword>
<protein>
    <submittedName>
        <fullName evidence="2">Uncharacterized protein</fullName>
    </submittedName>
</protein>
<proteinExistence type="predicted"/>
<accession>A3TX56</accession>
<evidence type="ECO:0000313" key="2">
    <source>
        <dbReference type="EMBL" id="EAQ03416.1"/>
    </source>
</evidence>
<dbReference type="eggNOG" id="ENOG50319JB">
    <property type="taxonomic scope" value="Bacteria"/>
</dbReference>
<dbReference type="RefSeq" id="WP_009804716.1">
    <property type="nucleotide sequence ID" value="NZ_CH724131.1"/>
</dbReference>
<gene>
    <name evidence="2" type="ORF">OB2597_02312</name>
</gene>